<comment type="caution">
    <text evidence="3">The sequence shown here is derived from an EMBL/GenBank/DDBJ whole genome shotgun (WGS) entry which is preliminary data.</text>
</comment>
<evidence type="ECO:0000259" key="2">
    <source>
        <dbReference type="PROSITE" id="PS50822"/>
    </source>
</evidence>
<dbReference type="EMBL" id="LATX01001424">
    <property type="protein sequence ID" value="KTB41808.1"/>
    <property type="molecule type" value="Genomic_DNA"/>
</dbReference>
<organism evidence="3 4">
    <name type="scientific">Moniliophthora roreri</name>
    <name type="common">Frosty pod rot fungus</name>
    <name type="synonym">Monilia roreri</name>
    <dbReference type="NCBI Taxonomy" id="221103"/>
    <lineage>
        <taxon>Eukaryota</taxon>
        <taxon>Fungi</taxon>
        <taxon>Dikarya</taxon>
        <taxon>Basidiomycota</taxon>
        <taxon>Agaricomycotina</taxon>
        <taxon>Agaricomycetes</taxon>
        <taxon>Agaricomycetidae</taxon>
        <taxon>Agaricales</taxon>
        <taxon>Marasmiineae</taxon>
        <taxon>Marasmiaceae</taxon>
        <taxon>Moniliophthora</taxon>
    </lineage>
</organism>
<dbReference type="InterPro" id="IPR014811">
    <property type="entry name" value="ArgoL1"/>
</dbReference>
<feature type="region of interest" description="Disordered" evidence="1">
    <location>
        <begin position="1"/>
        <end position="39"/>
    </location>
</feature>
<evidence type="ECO:0000256" key="1">
    <source>
        <dbReference type="SAM" id="MobiDB-lite"/>
    </source>
</evidence>
<reference evidence="3 4" key="1">
    <citation type="submission" date="2015-12" db="EMBL/GenBank/DDBJ databases">
        <title>Draft genome sequence of Moniliophthora roreri, the causal agent of frosty pod rot of cacao.</title>
        <authorList>
            <person name="Aime M.C."/>
            <person name="Diaz-Valderrama J.R."/>
            <person name="Kijpornyongpan T."/>
            <person name="Phillips-Mora W."/>
        </authorList>
    </citation>
    <scope>NUCLEOTIDE SEQUENCE [LARGE SCALE GENOMIC DNA]</scope>
    <source>
        <strain evidence="3 4">MCA 2952</strain>
    </source>
</reference>
<feature type="domain" description="Piwi" evidence="2">
    <location>
        <begin position="535"/>
        <end position="842"/>
    </location>
</feature>
<dbReference type="InterPro" id="IPR036085">
    <property type="entry name" value="PAZ_dom_sf"/>
</dbReference>
<gene>
    <name evidence="3" type="ORF">WG66_5600</name>
</gene>
<dbReference type="InterPro" id="IPR036397">
    <property type="entry name" value="RNaseH_sf"/>
</dbReference>
<name>A0A0W0FZS2_MONRR</name>
<dbReference type="InterPro" id="IPR003165">
    <property type="entry name" value="Piwi"/>
</dbReference>
<dbReference type="InterPro" id="IPR012337">
    <property type="entry name" value="RNaseH-like_sf"/>
</dbReference>
<dbReference type="CDD" id="cd02846">
    <property type="entry name" value="PAZ_argonaute_like"/>
    <property type="match status" value="1"/>
</dbReference>
<dbReference type="PANTHER" id="PTHR22891">
    <property type="entry name" value="EUKARYOTIC TRANSLATION INITIATION FACTOR 2C"/>
    <property type="match status" value="1"/>
</dbReference>
<dbReference type="Gene3D" id="2.170.260.10">
    <property type="entry name" value="paz domain"/>
    <property type="match status" value="1"/>
</dbReference>
<dbReference type="InterPro" id="IPR032474">
    <property type="entry name" value="Argonaute_N"/>
</dbReference>
<evidence type="ECO:0000313" key="4">
    <source>
        <dbReference type="Proteomes" id="UP000054988"/>
    </source>
</evidence>
<dbReference type="eggNOG" id="KOG1041">
    <property type="taxonomic scope" value="Eukaryota"/>
</dbReference>
<dbReference type="SMART" id="SM00950">
    <property type="entry name" value="Piwi"/>
    <property type="match status" value="1"/>
</dbReference>
<dbReference type="Gene3D" id="3.40.50.2300">
    <property type="match status" value="1"/>
</dbReference>
<dbReference type="SUPFAM" id="SSF53098">
    <property type="entry name" value="Ribonuclease H-like"/>
    <property type="match status" value="1"/>
</dbReference>
<dbReference type="GO" id="GO:0003676">
    <property type="term" value="F:nucleic acid binding"/>
    <property type="evidence" value="ECO:0007669"/>
    <property type="project" value="InterPro"/>
</dbReference>
<protein>
    <recommendedName>
        <fullName evidence="2">Piwi domain-containing protein</fullName>
    </recommendedName>
</protein>
<feature type="compositionally biased region" description="Low complexity" evidence="1">
    <location>
        <begin position="13"/>
        <end position="22"/>
    </location>
</feature>
<sequence>MHRGRGRGGPSRGGPRASGSSFRPPPSETPPGGSNATMVTTNLFPITKLPNKKYWQYELSKPPLLLVDPEHRCSFYSTAITPEVKNFARRQEIMARLKTNVAPDLFQSLPIYDGMKQVYVCSELKLHGSGGGKYLVSMNNSPPQVGQRGTYEVRLTKTSAVPVNFSDLPRLLKTRGSSVEAITVATNLLQLIIKQASNQNHPHNARSYFTDQGKMIVQGSGLELLRGFFQSVRPGINQMYINVDTSMTAAYRPGNLVDLCMDFMNTGNARDLALPAGSRGFKKLENFVKKIQVYVSSMKRVKVIRGLEPNADGFQFNKDGVAMTVGTYMKSVHNIDLRYRGIVGAKLSGPNETPIIVPLEVCMVQLGQLYKKRFPEEFTSAAVGFATLKPQERLDWISARGLAPVGDYARSEYITESGMEIATQPKTIQGKVLDIPSVMFKGELKPQNGAWNVLHQHLNEAAPFTTWAAVTFADRVHRAALESHMKSLAECCSNLGMKVGPPVKILEGGGQYPERALKEIIDEAARLGLPKNLFIVLIVLPTNAADLRTQVKHWGDIENGVRTQCIRESKLFKANNQYWNNIALKLNARLGGRNFVVKSPAMARFRCEPTIIMGADVGHPGPGIQRPSVASLVWSTDLDASKYCAVTSIQHPRLERIADLEGMAEIAIKDFASRFGGTPPSRILFFRDGLSEGEYKKTAQEEIQMLENIWKVKHSNKFPKPPKLTYVIVGKGHHLVFFPGSRNAANDGKGNCRAGFVTDQNTEIASALAPDFYLMSHQAILGTSRSSHYILLRDDNNEGIAGIQQLAFSLCHVYAKATRSVSIPAPVYYADLACSRAGFHFSPRSQHHFSDTSSVSSGGGGRQFDLEQWTQEYRPINHSMQTSMYFL</sequence>
<dbReference type="SMART" id="SM01163">
    <property type="entry name" value="DUF1785"/>
    <property type="match status" value="1"/>
</dbReference>
<proteinExistence type="predicted"/>
<dbReference type="Pfam" id="PF16486">
    <property type="entry name" value="ArgoN"/>
    <property type="match status" value="1"/>
</dbReference>
<dbReference type="Gene3D" id="3.30.420.10">
    <property type="entry name" value="Ribonuclease H-like superfamily/Ribonuclease H"/>
    <property type="match status" value="1"/>
</dbReference>
<dbReference type="Pfam" id="PF02171">
    <property type="entry name" value="Piwi"/>
    <property type="match status" value="1"/>
</dbReference>
<dbReference type="AlphaFoldDB" id="A0A0W0FZS2"/>
<dbReference type="PROSITE" id="PS50822">
    <property type="entry name" value="PIWI"/>
    <property type="match status" value="1"/>
</dbReference>
<dbReference type="Proteomes" id="UP000054988">
    <property type="component" value="Unassembled WGS sequence"/>
</dbReference>
<dbReference type="Pfam" id="PF08699">
    <property type="entry name" value="ArgoL1"/>
    <property type="match status" value="1"/>
</dbReference>
<accession>A0A0W0FZS2</accession>
<evidence type="ECO:0000313" key="3">
    <source>
        <dbReference type="EMBL" id="KTB41808.1"/>
    </source>
</evidence>
<dbReference type="SUPFAM" id="SSF101690">
    <property type="entry name" value="PAZ domain"/>
    <property type="match status" value="1"/>
</dbReference>